<accession>A0AAD6IUD2</accession>
<dbReference type="Pfam" id="PF05127">
    <property type="entry name" value="NAT10_TcmA_helicase"/>
    <property type="match status" value="1"/>
</dbReference>
<dbReference type="Proteomes" id="UP001221413">
    <property type="component" value="Unassembled WGS sequence"/>
</dbReference>
<gene>
    <name evidence="5" type="ORF">Dda_5753</name>
</gene>
<dbReference type="InterPro" id="IPR007807">
    <property type="entry name" value="TcmA/NAT10_helicase"/>
</dbReference>
<feature type="compositionally biased region" description="Basic and acidic residues" evidence="3">
    <location>
        <begin position="679"/>
        <end position="695"/>
    </location>
</feature>
<evidence type="ECO:0000313" key="5">
    <source>
        <dbReference type="EMBL" id="KAJ6258858.1"/>
    </source>
</evidence>
<dbReference type="InterPro" id="IPR045055">
    <property type="entry name" value="DNA2/NAM7-like"/>
</dbReference>
<keyword evidence="2" id="KW-0067">ATP-binding</keyword>
<protein>
    <recommendedName>
        <fullName evidence="4">TcmA/NAT10 helicase domain-containing protein</fullName>
    </recommendedName>
</protein>
<feature type="region of interest" description="Disordered" evidence="3">
    <location>
        <begin position="730"/>
        <end position="751"/>
    </location>
</feature>
<feature type="region of interest" description="Disordered" evidence="3">
    <location>
        <begin position="1"/>
        <end position="27"/>
    </location>
</feature>
<reference evidence="5" key="1">
    <citation type="submission" date="2023-01" db="EMBL/GenBank/DDBJ databases">
        <title>The chitinases involved in constricting ring structure development in the nematode-trapping fungus Drechslerella dactyloides.</title>
        <authorList>
            <person name="Wang R."/>
            <person name="Zhang L."/>
            <person name="Tang P."/>
            <person name="Li S."/>
            <person name="Liang L."/>
        </authorList>
    </citation>
    <scope>NUCLEOTIDE SEQUENCE</scope>
    <source>
        <strain evidence="5">YMF1.00031</strain>
    </source>
</reference>
<sequence length="751" mass="84048">MSETDEGLTGSNSTNPAEEQNSFENSEEATLLQDIATNALESETRILIPQSHNFLKVDFGDAVFEIPELRGYGKVLRTGCLAYILEKKGPANPNGTNPSIRLVFHHYTLKKHSLNFNDAILSLSYNPKKLEVVYPPATKKSVFKILFEAALNHERVELHLQNTKRIRLSQIDKFLSALPQNPQFSLDEKGLHNPVYHIIAKSDYYGLHEDNFLKEITTTTREAEQAFGGTLEDVSMDPEDDNDGTGKLVILHHSEEQKTAMQYRRVDELQRFELWFPDETRLEAIWPRDILANGERFAEKIFRLEIPGLDEAHRQIIRTWKPDDGSWFRGAISGLNSPNKQMLASIIFSHSDPIIATEAEEGVHAVIAASSLSENQKRAAIHVLSTPPSLLTKIAAFTGAAGTGKTYTLAFSIKAALHSVEYTRILVTAKQNNAVERVFETVMNILDDEEKKQVLYLQGQIAASKTDKVGSELSDLIKRHRLEYHLSKRAKPEDSYRSEFEGIIRGFRVIFATVDIVRRNLSDTIFAADLCILDEAGATSELDSLIPPVKFRNSIKRLTDNYRMDPDLSRPLSSIFYNADAMAKFGMMKKEAENRELLFDTELSKAIPGAAETLHCLKAFNSQIVSKATWVNVKGCESAKGYFYSNSEEIDVVNRLIEHILDSEALKAQSIGDSDDEDSKGPDSKRTSKKEEGKSKSGNAGVKYRGLAQLIKCHQWNRCEPAEIFVDPTATETTEQRAVGAETTTSSAAEI</sequence>
<dbReference type="InterPro" id="IPR027417">
    <property type="entry name" value="P-loop_NTPase"/>
</dbReference>
<evidence type="ECO:0000313" key="6">
    <source>
        <dbReference type="Proteomes" id="UP001221413"/>
    </source>
</evidence>
<dbReference type="AlphaFoldDB" id="A0AAD6IUD2"/>
<dbReference type="Gene3D" id="3.40.50.300">
    <property type="entry name" value="P-loop containing nucleotide triphosphate hydrolases"/>
    <property type="match status" value="1"/>
</dbReference>
<keyword evidence="6" id="KW-1185">Reference proteome</keyword>
<dbReference type="SUPFAM" id="SSF52540">
    <property type="entry name" value="P-loop containing nucleoside triphosphate hydrolases"/>
    <property type="match status" value="1"/>
</dbReference>
<dbReference type="GO" id="GO:0005524">
    <property type="term" value="F:ATP binding"/>
    <property type="evidence" value="ECO:0007669"/>
    <property type="project" value="UniProtKB-KW"/>
</dbReference>
<evidence type="ECO:0000256" key="2">
    <source>
        <dbReference type="ARBA" id="ARBA00022840"/>
    </source>
</evidence>
<feature type="region of interest" description="Disordered" evidence="3">
    <location>
        <begin position="668"/>
        <end position="700"/>
    </location>
</feature>
<feature type="domain" description="TcmA/NAT10 helicase" evidence="4">
    <location>
        <begin position="398"/>
        <end position="491"/>
    </location>
</feature>
<dbReference type="PANTHER" id="PTHR10887:SF495">
    <property type="entry name" value="HELICASE SENATAXIN ISOFORM X1-RELATED"/>
    <property type="match status" value="1"/>
</dbReference>
<comment type="caution">
    <text evidence="5">The sequence shown here is derived from an EMBL/GenBank/DDBJ whole genome shotgun (WGS) entry which is preliminary data.</text>
</comment>
<name>A0AAD6IUD2_DREDA</name>
<evidence type="ECO:0000259" key="4">
    <source>
        <dbReference type="Pfam" id="PF05127"/>
    </source>
</evidence>
<keyword evidence="1" id="KW-0547">Nucleotide-binding</keyword>
<dbReference type="PANTHER" id="PTHR10887">
    <property type="entry name" value="DNA2/NAM7 HELICASE FAMILY"/>
    <property type="match status" value="1"/>
</dbReference>
<evidence type="ECO:0000256" key="1">
    <source>
        <dbReference type="ARBA" id="ARBA00022741"/>
    </source>
</evidence>
<feature type="compositionally biased region" description="Polar residues" evidence="3">
    <location>
        <begin position="7"/>
        <end position="24"/>
    </location>
</feature>
<proteinExistence type="predicted"/>
<organism evidence="5 6">
    <name type="scientific">Drechslerella dactyloides</name>
    <name type="common">Nematode-trapping fungus</name>
    <name type="synonym">Arthrobotrys dactyloides</name>
    <dbReference type="NCBI Taxonomy" id="74499"/>
    <lineage>
        <taxon>Eukaryota</taxon>
        <taxon>Fungi</taxon>
        <taxon>Dikarya</taxon>
        <taxon>Ascomycota</taxon>
        <taxon>Pezizomycotina</taxon>
        <taxon>Orbiliomycetes</taxon>
        <taxon>Orbiliales</taxon>
        <taxon>Orbiliaceae</taxon>
        <taxon>Drechslerella</taxon>
    </lineage>
</organism>
<feature type="compositionally biased region" description="Polar residues" evidence="3">
    <location>
        <begin position="742"/>
        <end position="751"/>
    </location>
</feature>
<evidence type="ECO:0000256" key="3">
    <source>
        <dbReference type="SAM" id="MobiDB-lite"/>
    </source>
</evidence>
<dbReference type="EMBL" id="JAQGDS010000007">
    <property type="protein sequence ID" value="KAJ6258858.1"/>
    <property type="molecule type" value="Genomic_DNA"/>
</dbReference>